<keyword evidence="2" id="KW-1185">Reference proteome</keyword>
<sequence>MHKLLHQAEAVLFDFDGSLCRIFATLTDWAAADRVLSVLGLAGVALPPHLITTSDPIEVARFLATVDDREIALRAEQELRAVELEAVAGAAPTPGGHEAFRAVAASGRPVAIVSNNSPEAVEAYLALHRLTGLTDVVLGRMPGRPGSMKPHPYLVTMACMLVEAEPGGCVLIGDSVTDIEAAKAAGTLAIGLASQPDRAAPLQAAGADAVITGMTDLLATA</sequence>
<name>A0A841BVP2_9ACTN</name>
<proteinExistence type="predicted"/>
<dbReference type="InterPro" id="IPR050155">
    <property type="entry name" value="HAD-like_hydrolase_sf"/>
</dbReference>
<dbReference type="RefSeq" id="WP_184838480.1">
    <property type="nucleotide sequence ID" value="NZ_JACHMN010000002.1"/>
</dbReference>
<dbReference type="Gene3D" id="1.10.150.240">
    <property type="entry name" value="Putative phosphatase, domain 2"/>
    <property type="match status" value="1"/>
</dbReference>
<protein>
    <submittedName>
        <fullName evidence="1">HAD superfamily hydrolase (TIGR01509 family)</fullName>
    </submittedName>
</protein>
<comment type="caution">
    <text evidence="1">The sequence shown here is derived from an EMBL/GenBank/DDBJ whole genome shotgun (WGS) entry which is preliminary data.</text>
</comment>
<dbReference type="PANTHER" id="PTHR43434:SF1">
    <property type="entry name" value="PHOSPHOGLYCOLATE PHOSPHATASE"/>
    <property type="match status" value="1"/>
</dbReference>
<dbReference type="GO" id="GO:0005829">
    <property type="term" value="C:cytosol"/>
    <property type="evidence" value="ECO:0007669"/>
    <property type="project" value="TreeGrafter"/>
</dbReference>
<reference evidence="1 2" key="1">
    <citation type="submission" date="2020-08" db="EMBL/GenBank/DDBJ databases">
        <title>Sequencing the genomes of 1000 actinobacteria strains.</title>
        <authorList>
            <person name="Klenk H.-P."/>
        </authorList>
    </citation>
    <scope>NUCLEOTIDE SEQUENCE [LARGE SCALE GENOMIC DNA]</scope>
    <source>
        <strain evidence="1 2">DSM 45362</strain>
    </source>
</reference>
<dbReference type="SFLD" id="SFLDG01129">
    <property type="entry name" value="C1.5:_HAD__Beta-PGM__Phosphata"/>
    <property type="match status" value="1"/>
</dbReference>
<dbReference type="Pfam" id="PF00702">
    <property type="entry name" value="Hydrolase"/>
    <property type="match status" value="1"/>
</dbReference>
<keyword evidence="1" id="KW-0378">Hydrolase</keyword>
<dbReference type="SFLD" id="SFLDS00003">
    <property type="entry name" value="Haloacid_Dehalogenase"/>
    <property type="match status" value="1"/>
</dbReference>
<dbReference type="InterPro" id="IPR036412">
    <property type="entry name" value="HAD-like_sf"/>
</dbReference>
<dbReference type="PANTHER" id="PTHR43434">
    <property type="entry name" value="PHOSPHOGLYCOLATE PHOSPHATASE"/>
    <property type="match status" value="1"/>
</dbReference>
<dbReference type="InterPro" id="IPR023198">
    <property type="entry name" value="PGP-like_dom2"/>
</dbReference>
<dbReference type="SUPFAM" id="SSF56784">
    <property type="entry name" value="HAD-like"/>
    <property type="match status" value="1"/>
</dbReference>
<dbReference type="InterPro" id="IPR006439">
    <property type="entry name" value="HAD-SF_hydro_IA"/>
</dbReference>
<dbReference type="EMBL" id="JACHMN010000002">
    <property type="protein sequence ID" value="MBB5870830.1"/>
    <property type="molecule type" value="Genomic_DNA"/>
</dbReference>
<dbReference type="AlphaFoldDB" id="A0A841BVP2"/>
<dbReference type="Proteomes" id="UP000587527">
    <property type="component" value="Unassembled WGS sequence"/>
</dbReference>
<evidence type="ECO:0000313" key="1">
    <source>
        <dbReference type="EMBL" id="MBB5870830.1"/>
    </source>
</evidence>
<dbReference type="InterPro" id="IPR023214">
    <property type="entry name" value="HAD_sf"/>
</dbReference>
<accession>A0A841BVP2</accession>
<dbReference type="NCBIfam" id="TIGR01549">
    <property type="entry name" value="HAD-SF-IA-v1"/>
    <property type="match status" value="1"/>
</dbReference>
<organism evidence="1 2">
    <name type="scientific">Allocatelliglobosispora scoriae</name>
    <dbReference type="NCBI Taxonomy" id="643052"/>
    <lineage>
        <taxon>Bacteria</taxon>
        <taxon>Bacillati</taxon>
        <taxon>Actinomycetota</taxon>
        <taxon>Actinomycetes</taxon>
        <taxon>Micromonosporales</taxon>
        <taxon>Micromonosporaceae</taxon>
        <taxon>Allocatelliglobosispora</taxon>
    </lineage>
</organism>
<dbReference type="GO" id="GO:0006281">
    <property type="term" value="P:DNA repair"/>
    <property type="evidence" value="ECO:0007669"/>
    <property type="project" value="TreeGrafter"/>
</dbReference>
<gene>
    <name evidence="1" type="ORF">F4553_004209</name>
</gene>
<evidence type="ECO:0000313" key="2">
    <source>
        <dbReference type="Proteomes" id="UP000587527"/>
    </source>
</evidence>
<dbReference type="GO" id="GO:0008967">
    <property type="term" value="F:phosphoglycolate phosphatase activity"/>
    <property type="evidence" value="ECO:0007669"/>
    <property type="project" value="TreeGrafter"/>
</dbReference>
<dbReference type="Gene3D" id="3.40.50.1000">
    <property type="entry name" value="HAD superfamily/HAD-like"/>
    <property type="match status" value="1"/>
</dbReference>